<dbReference type="InterPro" id="IPR006311">
    <property type="entry name" value="TAT_signal"/>
</dbReference>
<dbReference type="EC" id="1.1.3.6" evidence="13"/>
<feature type="domain" description="Glucose-methanol-choline oxidoreductase C-terminal" evidence="18">
    <location>
        <begin position="456"/>
        <end position="511"/>
    </location>
</feature>
<dbReference type="PANTHER" id="PTHR47470:SF1">
    <property type="entry name" value="FAD-DEPENDENT OXIDOREDUCTASE 2 FAD BINDING DOMAIN-CONTAINING PROTEIN"/>
    <property type="match status" value="1"/>
</dbReference>
<dbReference type="InterPro" id="IPR000172">
    <property type="entry name" value="GMC_OxRdtase_N"/>
</dbReference>
<keyword evidence="8" id="KW-1207">Sterol metabolism</keyword>
<keyword evidence="4" id="KW-0285">Flavoprotein</keyword>
<accession>A0A5C5RWE3</accession>
<protein>
    <recommendedName>
        <fullName evidence="14">Cholesterol oxidase</fullName>
        <ecNumber evidence="13">1.1.3.6</ecNumber>
        <ecNumber evidence="11">5.3.3.1</ecNumber>
    </recommendedName>
    <alternativeName>
        <fullName evidence="15">Cholesterol isomerase</fullName>
    </alternativeName>
</protein>
<comment type="cofactor">
    <cofactor evidence="1">
        <name>FAD</name>
        <dbReference type="ChEBI" id="CHEBI:57692"/>
    </cofactor>
</comment>
<reference evidence="19 20" key="1">
    <citation type="submission" date="2019-06" db="EMBL/GenBank/DDBJ databases">
        <title>Tsukamurella conjunctivitidis sp. nov., Tsukamurella assacharolytica sp. nov. and Tsukamurella sputae sp. nov. isolated from patients with conjunctivitis, bacteraemia (lymphoma) and respiratory infection (sputum) in Hong Kong.</title>
        <authorList>
            <person name="Teng J.L.L."/>
            <person name="Lee H.H."/>
            <person name="Fong J.Y.H."/>
            <person name="Fok K.M.N."/>
            <person name="Lau S.K.P."/>
            <person name="Woo P.C.Y."/>
        </authorList>
    </citation>
    <scope>NUCLEOTIDE SEQUENCE [LARGE SCALE GENOMIC DNA]</scope>
    <source>
        <strain evidence="19 20">HKU72</strain>
    </source>
</reference>
<dbReference type="GO" id="GO:0008203">
    <property type="term" value="P:cholesterol metabolic process"/>
    <property type="evidence" value="ECO:0007669"/>
    <property type="project" value="UniProtKB-KW"/>
</dbReference>
<dbReference type="PROSITE" id="PS51318">
    <property type="entry name" value="TAT"/>
    <property type="match status" value="1"/>
</dbReference>
<evidence type="ECO:0000256" key="13">
    <source>
        <dbReference type="ARBA" id="ARBA00049723"/>
    </source>
</evidence>
<evidence type="ECO:0000313" key="19">
    <source>
        <dbReference type="EMBL" id="TWS27002.1"/>
    </source>
</evidence>
<dbReference type="GO" id="GO:0004769">
    <property type="term" value="F:steroid Delta-isomerase activity"/>
    <property type="evidence" value="ECO:0007669"/>
    <property type="project" value="UniProtKB-EC"/>
</dbReference>
<evidence type="ECO:0000256" key="8">
    <source>
        <dbReference type="ARBA" id="ARBA00023166"/>
    </source>
</evidence>
<keyword evidence="16" id="KW-0732">Signal</keyword>
<organism evidence="19 20">
    <name type="scientific">Tsukamurella conjunctivitidis</name>
    <dbReference type="NCBI Taxonomy" id="2592068"/>
    <lineage>
        <taxon>Bacteria</taxon>
        <taxon>Bacillati</taxon>
        <taxon>Actinomycetota</taxon>
        <taxon>Actinomycetes</taxon>
        <taxon>Mycobacteriales</taxon>
        <taxon>Tsukamurellaceae</taxon>
        <taxon>Tsukamurella</taxon>
    </lineage>
</organism>
<evidence type="ECO:0000256" key="14">
    <source>
        <dbReference type="ARBA" id="ARBA00049744"/>
    </source>
</evidence>
<evidence type="ECO:0000259" key="17">
    <source>
        <dbReference type="Pfam" id="PF00732"/>
    </source>
</evidence>
<feature type="signal peptide" evidence="16">
    <location>
        <begin position="1"/>
        <end position="33"/>
    </location>
</feature>
<evidence type="ECO:0000256" key="6">
    <source>
        <dbReference type="ARBA" id="ARBA00023002"/>
    </source>
</evidence>
<keyword evidence="5" id="KW-0274">FAD</keyword>
<evidence type="ECO:0000256" key="11">
    <source>
        <dbReference type="ARBA" id="ARBA00038856"/>
    </source>
</evidence>
<dbReference type="PANTHER" id="PTHR47470">
    <property type="entry name" value="CHOLESTEROL OXIDASE"/>
    <property type="match status" value="1"/>
</dbReference>
<dbReference type="Gene3D" id="3.50.50.60">
    <property type="entry name" value="FAD/NAD(P)-binding domain"/>
    <property type="match status" value="1"/>
</dbReference>
<keyword evidence="9" id="KW-0753">Steroid metabolism</keyword>
<keyword evidence="7" id="KW-0443">Lipid metabolism</keyword>
<dbReference type="EMBL" id="VIGX01000019">
    <property type="protein sequence ID" value="TWS27002.1"/>
    <property type="molecule type" value="Genomic_DNA"/>
</dbReference>
<dbReference type="InterPro" id="IPR036188">
    <property type="entry name" value="FAD/NAD-bd_sf"/>
</dbReference>
<evidence type="ECO:0000256" key="5">
    <source>
        <dbReference type="ARBA" id="ARBA00022827"/>
    </source>
</evidence>
<keyword evidence="10" id="KW-0413">Isomerase</keyword>
<gene>
    <name evidence="19" type="ORF">FK530_20900</name>
</gene>
<keyword evidence="6" id="KW-0560">Oxidoreductase</keyword>
<evidence type="ECO:0000256" key="15">
    <source>
        <dbReference type="ARBA" id="ARBA00049778"/>
    </source>
</evidence>
<dbReference type="Pfam" id="PF00732">
    <property type="entry name" value="GMC_oxred_N"/>
    <property type="match status" value="1"/>
</dbReference>
<keyword evidence="3" id="KW-0153">Cholesterol metabolism</keyword>
<evidence type="ECO:0000256" key="2">
    <source>
        <dbReference type="ARBA" id="ARBA00010790"/>
    </source>
</evidence>
<dbReference type="RefSeq" id="WP_146488898.1">
    <property type="nucleotide sequence ID" value="NZ_VIGX01000019.1"/>
</dbReference>
<dbReference type="Gene3D" id="3.30.410.10">
    <property type="entry name" value="Cholesterol Oxidase, domain 2"/>
    <property type="match status" value="1"/>
</dbReference>
<comment type="similarity">
    <text evidence="2">Belongs to the GMC oxidoreductase family.</text>
</comment>
<comment type="caution">
    <text evidence="19">The sequence shown here is derived from an EMBL/GenBank/DDBJ whole genome shotgun (WGS) entry which is preliminary data.</text>
</comment>
<evidence type="ECO:0000256" key="10">
    <source>
        <dbReference type="ARBA" id="ARBA00023235"/>
    </source>
</evidence>
<evidence type="ECO:0000256" key="12">
    <source>
        <dbReference type="ARBA" id="ARBA00049645"/>
    </source>
</evidence>
<dbReference type="EC" id="5.3.3.1" evidence="11"/>
<dbReference type="Proteomes" id="UP000319375">
    <property type="component" value="Unassembled WGS sequence"/>
</dbReference>
<dbReference type="GO" id="GO:0016995">
    <property type="term" value="F:cholesterol oxidase activity"/>
    <property type="evidence" value="ECO:0007669"/>
    <property type="project" value="UniProtKB-EC"/>
</dbReference>
<dbReference type="InterPro" id="IPR052542">
    <property type="entry name" value="Cholesterol_Oxidase"/>
</dbReference>
<comment type="pathway">
    <text evidence="12">Steroid metabolism; cholesterol degradation.</text>
</comment>
<dbReference type="GO" id="GO:0050660">
    <property type="term" value="F:flavin adenine dinucleotide binding"/>
    <property type="evidence" value="ECO:0007669"/>
    <property type="project" value="InterPro"/>
</dbReference>
<evidence type="ECO:0000256" key="3">
    <source>
        <dbReference type="ARBA" id="ARBA00022548"/>
    </source>
</evidence>
<evidence type="ECO:0000256" key="7">
    <source>
        <dbReference type="ARBA" id="ARBA00023098"/>
    </source>
</evidence>
<dbReference type="SUPFAM" id="SSF51905">
    <property type="entry name" value="FAD/NAD(P)-binding domain"/>
    <property type="match status" value="1"/>
</dbReference>
<feature type="domain" description="Glucose-methanol-choline oxidoreductase N-terminal" evidence="17">
    <location>
        <begin position="112"/>
        <end position="312"/>
    </location>
</feature>
<evidence type="ECO:0000256" key="1">
    <source>
        <dbReference type="ARBA" id="ARBA00001974"/>
    </source>
</evidence>
<keyword evidence="20" id="KW-1185">Reference proteome</keyword>
<sequence length="522" mass="53893">MRNAAGPVLNRRAALAGAAAAIAVAALPGRAGAAPDRTHYAAIVIGTGFGGAVAAARLGAAGVDTLVLERGRSFPHDDRAATFAPGTDITDPRALWAPQFGRTGVLETKLLGSVAEVNGAVVGGGSVVYCGATVAPHPRYYDKVFRAGPSYRELSGEYVPRALRRLRAEPIPGDVRASAPFASVRVFDAMMARAGMPCSPLASTFDWGVVRRELRGEVRASAIAGECGFGNSNGSKRSLDTTYLRDALAAGVALRTLHRAVAVRQERDRLAVEVEVLRPDGAVDRRRTFTCGELYLGAGAYGTTELLLASRLAGGLTRMNEHVGTGVGDNCDQFLARVPAIVPQLDPMAIVSSAFVDDDPNYQPMRVENLGTGIPSGAVGALLIGVDWENRTRWSTASGRPELVVPPGALTRDAGPAAARVAERVTAANGGVALTPLPGSVVPGLAPAIALSSGRLPVSLTAHLLGGAPIGLATDAAGRLHGHPAIRIVDGALNPGNACGANPSLVITAFAEYVMDRARRAA</sequence>
<feature type="chain" id="PRO_5022940422" description="Cholesterol oxidase" evidence="16">
    <location>
        <begin position="34"/>
        <end position="522"/>
    </location>
</feature>
<dbReference type="InterPro" id="IPR007867">
    <property type="entry name" value="GMC_OxRtase_C"/>
</dbReference>
<dbReference type="Pfam" id="PF05199">
    <property type="entry name" value="GMC_oxred_C"/>
    <property type="match status" value="1"/>
</dbReference>
<evidence type="ECO:0000256" key="9">
    <source>
        <dbReference type="ARBA" id="ARBA00023221"/>
    </source>
</evidence>
<evidence type="ECO:0000256" key="16">
    <source>
        <dbReference type="SAM" id="SignalP"/>
    </source>
</evidence>
<dbReference type="AlphaFoldDB" id="A0A5C5RWE3"/>
<proteinExistence type="inferred from homology"/>
<evidence type="ECO:0000313" key="20">
    <source>
        <dbReference type="Proteomes" id="UP000319375"/>
    </source>
</evidence>
<evidence type="ECO:0000256" key="4">
    <source>
        <dbReference type="ARBA" id="ARBA00022630"/>
    </source>
</evidence>
<dbReference type="OrthoDB" id="3587784at2"/>
<evidence type="ECO:0000259" key="18">
    <source>
        <dbReference type="Pfam" id="PF05199"/>
    </source>
</evidence>
<name>A0A5C5RWE3_9ACTN</name>